<protein>
    <submittedName>
        <fullName evidence="2">Uncharacterized protein</fullName>
    </submittedName>
</protein>
<reference evidence="2" key="1">
    <citation type="submission" date="2019-07" db="EMBL/GenBank/DDBJ databases">
        <authorList>
            <person name="Dittberner H."/>
        </authorList>
    </citation>
    <scope>NUCLEOTIDE SEQUENCE [LARGE SCALE GENOMIC DNA]</scope>
</reference>
<dbReference type="Proteomes" id="UP000489600">
    <property type="component" value="Unassembled WGS sequence"/>
</dbReference>
<accession>A0A565BRM5</accession>
<proteinExistence type="predicted"/>
<gene>
    <name evidence="2" type="ORF">ANE_LOCUS14466</name>
</gene>
<organism evidence="2 3">
    <name type="scientific">Arabis nemorensis</name>
    <dbReference type="NCBI Taxonomy" id="586526"/>
    <lineage>
        <taxon>Eukaryota</taxon>
        <taxon>Viridiplantae</taxon>
        <taxon>Streptophyta</taxon>
        <taxon>Embryophyta</taxon>
        <taxon>Tracheophyta</taxon>
        <taxon>Spermatophyta</taxon>
        <taxon>Magnoliopsida</taxon>
        <taxon>eudicotyledons</taxon>
        <taxon>Gunneridae</taxon>
        <taxon>Pentapetalae</taxon>
        <taxon>rosids</taxon>
        <taxon>malvids</taxon>
        <taxon>Brassicales</taxon>
        <taxon>Brassicaceae</taxon>
        <taxon>Arabideae</taxon>
        <taxon>Arabis</taxon>
    </lineage>
</organism>
<dbReference type="EMBL" id="CABITT030000005">
    <property type="protein sequence ID" value="VVB04022.1"/>
    <property type="molecule type" value="Genomic_DNA"/>
</dbReference>
<dbReference type="AlphaFoldDB" id="A0A565BRM5"/>
<evidence type="ECO:0000313" key="3">
    <source>
        <dbReference type="Proteomes" id="UP000489600"/>
    </source>
</evidence>
<comment type="caution">
    <text evidence="2">The sequence shown here is derived from an EMBL/GenBank/DDBJ whole genome shotgun (WGS) entry which is preliminary data.</text>
</comment>
<feature type="region of interest" description="Disordered" evidence="1">
    <location>
        <begin position="79"/>
        <end position="111"/>
    </location>
</feature>
<sequence length="111" mass="11907">MSSILPRNIFTSIWEWDPIAAAALASAASALASAASDVLITYAGDMSKYDRKLANHIDLSCKRLTTVKNEVANWNPFVEEAGESSGEASEESSREASGAGKRLQSSLCFTY</sequence>
<evidence type="ECO:0000313" key="2">
    <source>
        <dbReference type="EMBL" id="VVB04022.1"/>
    </source>
</evidence>
<name>A0A565BRM5_9BRAS</name>
<keyword evidence="3" id="KW-1185">Reference proteome</keyword>
<evidence type="ECO:0000256" key="1">
    <source>
        <dbReference type="SAM" id="MobiDB-lite"/>
    </source>
</evidence>